<dbReference type="GO" id="GO:0016810">
    <property type="term" value="F:hydrolase activity, acting on carbon-nitrogen (but not peptide) bonds"/>
    <property type="evidence" value="ECO:0007669"/>
    <property type="project" value="InterPro"/>
</dbReference>
<dbReference type="Gene3D" id="3.20.20.140">
    <property type="entry name" value="Metal-dependent hydrolases"/>
    <property type="match status" value="1"/>
</dbReference>
<sequence length="516" mass="55485">MVDARRWIGGRIFTGSGYAEALLIEDGHVVVAGTEEEVRRASPTGVETNQLAGRLVIPGLVDSHLHLSELVRQREGVALERARSIAEAGERIADWSVRNPHGPIFGRGWNQDELIDGRWPDRRDLDRSAPDRPIVLYRICGHVAWTNSPALVLMGIERETPDPPGGAIGRDSRGEPNGLLYESALSLAEPIVQSALVVDASRLEPTVRSAVQMGLTSVASMRADLAEIEGLRMLARAGRLPLQVWLYVGMQYLDAVERAGAIDPSLSSGSVRVIGVKAFADGSFGGRTALLDRPYLDAPGTSGIAVASPAQLAEVVTRARSRGLAPGIHAIGNRAIDRALDALETDRSPSPPARIEHASLTPPATMDRIDRIRPALIVQPGFLASDYWLEDRLGPERVRWAYAFRTLLEKGHLLAGSSDAPFDSFDPWVGIRCAVRRTDDAGRSANPIRSEGLGPEMAVALYTVNGGRVLGEESIGSLRAGARADLVVLNGGRLEQILDRSLTPVAETWSGGARVA</sequence>
<evidence type="ECO:0000313" key="2">
    <source>
        <dbReference type="EMBL" id="EQD49728.1"/>
    </source>
</evidence>
<dbReference type="EMBL" id="AUZY01007463">
    <property type="protein sequence ID" value="EQD49728.1"/>
    <property type="molecule type" value="Genomic_DNA"/>
</dbReference>
<dbReference type="Gene3D" id="2.30.40.10">
    <property type="entry name" value="Urease, subunit C, domain 1"/>
    <property type="match status" value="1"/>
</dbReference>
<dbReference type="PANTHER" id="PTHR22642:SF2">
    <property type="entry name" value="PROTEIN LONG AFTER FAR-RED 3"/>
    <property type="match status" value="1"/>
</dbReference>
<dbReference type="Gene3D" id="3.10.310.70">
    <property type="match status" value="1"/>
</dbReference>
<organism evidence="2">
    <name type="scientific">mine drainage metagenome</name>
    <dbReference type="NCBI Taxonomy" id="410659"/>
    <lineage>
        <taxon>unclassified sequences</taxon>
        <taxon>metagenomes</taxon>
        <taxon>ecological metagenomes</taxon>
    </lineage>
</organism>
<dbReference type="CDD" id="cd01300">
    <property type="entry name" value="YtcJ_like"/>
    <property type="match status" value="1"/>
</dbReference>
<dbReference type="AlphaFoldDB" id="T0ZYT9"/>
<dbReference type="SUPFAM" id="SSF51556">
    <property type="entry name" value="Metallo-dependent hydrolases"/>
    <property type="match status" value="1"/>
</dbReference>
<dbReference type="InterPro" id="IPR011059">
    <property type="entry name" value="Metal-dep_hydrolase_composite"/>
</dbReference>
<protein>
    <submittedName>
        <fullName evidence="2">Amidohydrolase family protein</fullName>
    </submittedName>
</protein>
<reference evidence="2" key="1">
    <citation type="submission" date="2013-08" db="EMBL/GenBank/DDBJ databases">
        <authorList>
            <person name="Mendez C."/>
            <person name="Richter M."/>
            <person name="Ferrer M."/>
            <person name="Sanchez J."/>
        </authorList>
    </citation>
    <scope>NUCLEOTIDE SEQUENCE</scope>
</reference>
<dbReference type="InterPro" id="IPR033932">
    <property type="entry name" value="YtcJ-like"/>
</dbReference>
<gene>
    <name evidence="2" type="ORF">B1B_11481</name>
</gene>
<dbReference type="SUPFAM" id="SSF51338">
    <property type="entry name" value="Composite domain of metallo-dependent hydrolases"/>
    <property type="match status" value="1"/>
</dbReference>
<name>T0ZYT9_9ZZZZ</name>
<dbReference type="Pfam" id="PF07969">
    <property type="entry name" value="Amidohydro_3"/>
    <property type="match status" value="1"/>
</dbReference>
<accession>T0ZYT9</accession>
<dbReference type="PANTHER" id="PTHR22642">
    <property type="entry name" value="IMIDAZOLONEPROPIONASE"/>
    <property type="match status" value="1"/>
</dbReference>
<keyword evidence="2" id="KW-0378">Hydrolase</keyword>
<feature type="domain" description="Amidohydrolase 3" evidence="1">
    <location>
        <begin position="51"/>
        <end position="515"/>
    </location>
</feature>
<reference evidence="2" key="2">
    <citation type="journal article" date="2014" name="ISME J.">
        <title>Microbial stratification in low pH oxic and suboxic macroscopic growths along an acid mine drainage.</title>
        <authorList>
            <person name="Mendez-Garcia C."/>
            <person name="Mesa V."/>
            <person name="Sprenger R.R."/>
            <person name="Richter M."/>
            <person name="Diez M.S."/>
            <person name="Solano J."/>
            <person name="Bargiela R."/>
            <person name="Golyshina O.V."/>
            <person name="Manteca A."/>
            <person name="Ramos J.L."/>
            <person name="Gallego J.R."/>
            <person name="Llorente I."/>
            <person name="Martins Dos Santos V.A."/>
            <person name="Jensen O.N."/>
            <person name="Pelaez A.I."/>
            <person name="Sanchez J."/>
            <person name="Ferrer M."/>
        </authorList>
    </citation>
    <scope>NUCLEOTIDE SEQUENCE</scope>
</reference>
<dbReference type="InterPro" id="IPR013108">
    <property type="entry name" value="Amidohydro_3"/>
</dbReference>
<proteinExistence type="predicted"/>
<evidence type="ECO:0000259" key="1">
    <source>
        <dbReference type="Pfam" id="PF07969"/>
    </source>
</evidence>
<dbReference type="InterPro" id="IPR032466">
    <property type="entry name" value="Metal_Hydrolase"/>
</dbReference>
<comment type="caution">
    <text evidence="2">The sequence shown here is derived from an EMBL/GenBank/DDBJ whole genome shotgun (WGS) entry which is preliminary data.</text>
</comment>